<accession>A0A1X7L0X5</accession>
<dbReference type="RefSeq" id="WP_085545498.1">
    <property type="nucleotide sequence ID" value="NZ_FXBB01000042.1"/>
</dbReference>
<keyword evidence="1" id="KW-0175">Coiled coil</keyword>
<organism evidence="2 3">
    <name type="scientific">Dethiosulfovibrio salsuginis</name>
    <dbReference type="NCBI Taxonomy" id="561720"/>
    <lineage>
        <taxon>Bacteria</taxon>
        <taxon>Thermotogati</taxon>
        <taxon>Synergistota</taxon>
        <taxon>Synergistia</taxon>
        <taxon>Synergistales</taxon>
        <taxon>Dethiosulfovibrionaceae</taxon>
        <taxon>Dethiosulfovibrio</taxon>
    </lineage>
</organism>
<evidence type="ECO:0000313" key="2">
    <source>
        <dbReference type="EMBL" id="SMG47345.1"/>
    </source>
</evidence>
<dbReference type="AlphaFoldDB" id="A0A1X7L0X5"/>
<name>A0A1X7L0X5_9BACT</name>
<dbReference type="EMBL" id="FXBB01000042">
    <property type="protein sequence ID" value="SMG47345.1"/>
    <property type="molecule type" value="Genomic_DNA"/>
</dbReference>
<gene>
    <name evidence="2" type="ORF">SAMN06275492_1425</name>
</gene>
<dbReference type="STRING" id="561720.SAMN06275492_1425"/>
<dbReference type="Proteomes" id="UP000193355">
    <property type="component" value="Unassembled WGS sequence"/>
</dbReference>
<evidence type="ECO:0000256" key="1">
    <source>
        <dbReference type="SAM" id="Coils"/>
    </source>
</evidence>
<proteinExistence type="predicted"/>
<evidence type="ECO:0008006" key="4">
    <source>
        <dbReference type="Google" id="ProtNLM"/>
    </source>
</evidence>
<evidence type="ECO:0000313" key="3">
    <source>
        <dbReference type="Proteomes" id="UP000193355"/>
    </source>
</evidence>
<sequence>MSYQAKRDLLDQLISAKDVARLLGVTESWVHKLVKKGYISKTDTGRFSLGASVGGYIQYIKTGESSNLSPQDMMKEKFRLTKAQADKAEMEVQELEKELVRVDEVRRACSDMVSTFRTKALGLPSKVAPKVLGMASVAEVQACLKREVNEVLQELSEYEP</sequence>
<keyword evidence="3" id="KW-1185">Reference proteome</keyword>
<feature type="coiled-coil region" evidence="1">
    <location>
        <begin position="78"/>
        <end position="105"/>
    </location>
</feature>
<protein>
    <recommendedName>
        <fullName evidence="4">Phage DNA packaging protein, Nu1 subunit of terminase</fullName>
    </recommendedName>
</protein>
<reference evidence="3" key="1">
    <citation type="submission" date="2017-04" db="EMBL/GenBank/DDBJ databases">
        <authorList>
            <person name="Varghese N."/>
            <person name="Submissions S."/>
        </authorList>
    </citation>
    <scope>NUCLEOTIDE SEQUENCE [LARGE SCALE GENOMIC DNA]</scope>
    <source>
        <strain evidence="3">USBA 82</strain>
    </source>
</reference>
<dbReference type="OrthoDB" id="5986966at2"/>